<accession>A0A518DQK3</accession>
<dbReference type="AlphaFoldDB" id="A0A518DQK3"/>
<dbReference type="KEGG" id="lcre:Pla8534_19040"/>
<dbReference type="Proteomes" id="UP000317648">
    <property type="component" value="Chromosome"/>
</dbReference>
<evidence type="ECO:0000313" key="1">
    <source>
        <dbReference type="EMBL" id="QDU94118.1"/>
    </source>
</evidence>
<name>A0A518DQK3_9BACT</name>
<dbReference type="InterPro" id="IPR009003">
    <property type="entry name" value="Peptidase_S1_PA"/>
</dbReference>
<organism evidence="1 2">
    <name type="scientific">Lignipirellula cremea</name>
    <dbReference type="NCBI Taxonomy" id="2528010"/>
    <lineage>
        <taxon>Bacteria</taxon>
        <taxon>Pseudomonadati</taxon>
        <taxon>Planctomycetota</taxon>
        <taxon>Planctomycetia</taxon>
        <taxon>Pirellulales</taxon>
        <taxon>Pirellulaceae</taxon>
        <taxon>Lignipirellula</taxon>
    </lineage>
</organism>
<reference evidence="1 2" key="1">
    <citation type="submission" date="2019-02" db="EMBL/GenBank/DDBJ databases">
        <title>Deep-cultivation of Planctomycetes and their phenomic and genomic characterization uncovers novel biology.</title>
        <authorList>
            <person name="Wiegand S."/>
            <person name="Jogler M."/>
            <person name="Boedeker C."/>
            <person name="Pinto D."/>
            <person name="Vollmers J."/>
            <person name="Rivas-Marin E."/>
            <person name="Kohn T."/>
            <person name="Peeters S.H."/>
            <person name="Heuer A."/>
            <person name="Rast P."/>
            <person name="Oberbeckmann S."/>
            <person name="Bunk B."/>
            <person name="Jeske O."/>
            <person name="Meyerdierks A."/>
            <person name="Storesund J.E."/>
            <person name="Kallscheuer N."/>
            <person name="Luecker S."/>
            <person name="Lage O.M."/>
            <person name="Pohl T."/>
            <person name="Merkel B.J."/>
            <person name="Hornburger P."/>
            <person name="Mueller R.-W."/>
            <person name="Bruemmer F."/>
            <person name="Labrenz M."/>
            <person name="Spormann A.M."/>
            <person name="Op den Camp H."/>
            <person name="Overmann J."/>
            <person name="Amann R."/>
            <person name="Jetten M.S.M."/>
            <person name="Mascher T."/>
            <person name="Medema M.H."/>
            <person name="Devos D.P."/>
            <person name="Kaster A.-K."/>
            <person name="Ovreas L."/>
            <person name="Rohde M."/>
            <person name="Galperin M.Y."/>
            <person name="Jogler C."/>
        </authorList>
    </citation>
    <scope>NUCLEOTIDE SEQUENCE [LARGE SCALE GENOMIC DNA]</scope>
    <source>
        <strain evidence="1 2">Pla85_3_4</strain>
    </source>
</reference>
<protein>
    <recommendedName>
        <fullName evidence="3">Trypsin-like peptidase domain-containing protein</fullName>
    </recommendedName>
</protein>
<dbReference type="EMBL" id="CP036433">
    <property type="protein sequence ID" value="QDU94118.1"/>
    <property type="molecule type" value="Genomic_DNA"/>
</dbReference>
<evidence type="ECO:0000313" key="2">
    <source>
        <dbReference type="Proteomes" id="UP000317648"/>
    </source>
</evidence>
<sequence length="199" mass="21501">MFGGIALINGVDHKIGTLGFSATADDNSAWIVSCFHVLYPSTRRLNDNEHESIYQPSQSRRQTPIAQISNERTDDRLDIAAARLTFGLPSRSVLNLGKTKEPVLAERGMRVVKSGAKTGVTEGIVMGVSDELVVIGRSDDTPEGYVISDIGDSGSLWLRADDLAPVALHFEGNSTGAEWAKARPIGLVLETLQLKLVNE</sequence>
<evidence type="ECO:0008006" key="3">
    <source>
        <dbReference type="Google" id="ProtNLM"/>
    </source>
</evidence>
<keyword evidence="2" id="KW-1185">Reference proteome</keyword>
<proteinExistence type="predicted"/>
<gene>
    <name evidence="1" type="ORF">Pla8534_19040</name>
</gene>
<dbReference type="SUPFAM" id="SSF50494">
    <property type="entry name" value="Trypsin-like serine proteases"/>
    <property type="match status" value="1"/>
</dbReference>